<accession>A0ABX4EEY1</accession>
<feature type="transmembrane region" description="Helical" evidence="2">
    <location>
        <begin position="6"/>
        <end position="24"/>
    </location>
</feature>
<evidence type="ECO:0000313" key="4">
    <source>
        <dbReference type="Proteomes" id="UP000216189"/>
    </source>
</evidence>
<dbReference type="Pfam" id="PF12669">
    <property type="entry name" value="FeoB_associated"/>
    <property type="match status" value="1"/>
</dbReference>
<evidence type="ECO:0008006" key="5">
    <source>
        <dbReference type="Google" id="ProtNLM"/>
    </source>
</evidence>
<comment type="caution">
    <text evidence="3">The sequence shown here is derived from an EMBL/GenBank/DDBJ whole genome shotgun (WGS) entry which is preliminary data.</text>
</comment>
<proteinExistence type="predicted"/>
<sequence length="75" mass="8722">MELLTLQYIIVAIIVLSAWIYAIYRIIQTIKHSKDKCYGCAGCTLHDEILKKQRQQSSSRPRCYRKASAFSQKNQ</sequence>
<keyword evidence="4" id="KW-1185">Reference proteome</keyword>
<keyword evidence="2" id="KW-1133">Transmembrane helix</keyword>
<evidence type="ECO:0000256" key="2">
    <source>
        <dbReference type="SAM" id="Phobius"/>
    </source>
</evidence>
<evidence type="ECO:0000313" key="3">
    <source>
        <dbReference type="EMBL" id="OYP53593.1"/>
    </source>
</evidence>
<feature type="region of interest" description="Disordered" evidence="1">
    <location>
        <begin position="56"/>
        <end position="75"/>
    </location>
</feature>
<gene>
    <name evidence="3" type="ORF">CIK91_12085</name>
</gene>
<keyword evidence="2" id="KW-0812">Transmembrane</keyword>
<name>A0ABX4EEY1_SEGBR</name>
<dbReference type="RefSeq" id="WP_094449061.1">
    <property type="nucleotide sequence ID" value="NZ_CAMHCI010000006.1"/>
</dbReference>
<dbReference type="Proteomes" id="UP000216189">
    <property type="component" value="Unassembled WGS sequence"/>
</dbReference>
<evidence type="ECO:0000256" key="1">
    <source>
        <dbReference type="SAM" id="MobiDB-lite"/>
    </source>
</evidence>
<reference evidence="3 4" key="1">
    <citation type="submission" date="2017-08" db="EMBL/GenBank/DDBJ databases">
        <title>Comparative genomics of non-oral Prevotella species.</title>
        <authorList>
            <person name="Accetto T."/>
            <person name="Nograsek B."/>
            <person name="Avgustin G."/>
        </authorList>
    </citation>
    <scope>NUCLEOTIDE SEQUENCE [LARGE SCALE GENOMIC DNA]</scope>
    <source>
        <strain evidence="3 4">TC1-1</strain>
    </source>
</reference>
<protein>
    <recommendedName>
        <fullName evidence="5">FeoB-associated Cys-rich membrane protein</fullName>
    </recommendedName>
</protein>
<dbReference type="EMBL" id="NPJF01000064">
    <property type="protein sequence ID" value="OYP53593.1"/>
    <property type="molecule type" value="Genomic_DNA"/>
</dbReference>
<keyword evidence="2" id="KW-0472">Membrane</keyword>
<organism evidence="3 4">
    <name type="scientific">Segatella bryantii</name>
    <name type="common">Prevotella bryantii</name>
    <dbReference type="NCBI Taxonomy" id="77095"/>
    <lineage>
        <taxon>Bacteria</taxon>
        <taxon>Pseudomonadati</taxon>
        <taxon>Bacteroidota</taxon>
        <taxon>Bacteroidia</taxon>
        <taxon>Bacteroidales</taxon>
        <taxon>Prevotellaceae</taxon>
        <taxon>Segatella</taxon>
    </lineage>
</organism>